<comment type="caution">
    <text evidence="2">The sequence shown here is derived from an EMBL/GenBank/DDBJ whole genome shotgun (WGS) entry which is preliminary data.</text>
</comment>
<feature type="compositionally biased region" description="Basic residues" evidence="1">
    <location>
        <begin position="212"/>
        <end position="223"/>
    </location>
</feature>
<protein>
    <submittedName>
        <fullName evidence="2">Uncharacterized protein</fullName>
    </submittedName>
</protein>
<sequence>MKAKLRRLRSALGITQEESGPEQLLSEDVDDDALPTSLGSMLMPVQDNDWEELIRTGLMTPFGTKITPKEEHKPRKLMLNETSDFEKYLADQAQMAAQRNCSFATKKGRKERVKKEAKEDGKAFKSVNQSVTMPSAEKRLTKRMHKLQSKALHTLSRTGIPCKRDVPSTESSQKHDSEGSVYSPDEQEQSMEDEEDESMHDCPSSDYELKPLQRKKVAKRHRNQGMDPDFLPISDEDDEETHRLLKGKRCRDDGDPKVFKHRIRNKCKSYRINFTDNMKYNKSRKSSDRISGENEGFGGIGVRQYQKQQAKETQQRSAAEASEDSDVEFDEGFCVPGSIWKKLYSLSPIVEV</sequence>
<reference evidence="2" key="1">
    <citation type="submission" date="2023-07" db="EMBL/GenBank/DDBJ databases">
        <authorList>
            <person name="Stuckert A."/>
        </authorList>
    </citation>
    <scope>NUCLEOTIDE SEQUENCE</scope>
</reference>
<organism evidence="2 3">
    <name type="scientific">Ranitomeya imitator</name>
    <name type="common">mimic poison frog</name>
    <dbReference type="NCBI Taxonomy" id="111125"/>
    <lineage>
        <taxon>Eukaryota</taxon>
        <taxon>Metazoa</taxon>
        <taxon>Chordata</taxon>
        <taxon>Craniata</taxon>
        <taxon>Vertebrata</taxon>
        <taxon>Euteleostomi</taxon>
        <taxon>Amphibia</taxon>
        <taxon>Batrachia</taxon>
        <taxon>Anura</taxon>
        <taxon>Neobatrachia</taxon>
        <taxon>Hyloidea</taxon>
        <taxon>Dendrobatidae</taxon>
        <taxon>Dendrobatinae</taxon>
        <taxon>Ranitomeya</taxon>
    </lineage>
</organism>
<evidence type="ECO:0000256" key="1">
    <source>
        <dbReference type="SAM" id="MobiDB-lite"/>
    </source>
</evidence>
<feature type="compositionally biased region" description="Acidic residues" evidence="1">
    <location>
        <begin position="321"/>
        <end position="331"/>
    </location>
</feature>
<proteinExistence type="predicted"/>
<feature type="region of interest" description="Disordered" evidence="1">
    <location>
        <begin position="282"/>
        <end position="331"/>
    </location>
</feature>
<evidence type="ECO:0000313" key="3">
    <source>
        <dbReference type="Proteomes" id="UP001176940"/>
    </source>
</evidence>
<keyword evidence="3" id="KW-1185">Reference proteome</keyword>
<feature type="compositionally biased region" description="Acidic residues" evidence="1">
    <location>
        <begin position="185"/>
        <end position="198"/>
    </location>
</feature>
<dbReference type="EMBL" id="CAUEEQ010003803">
    <property type="protein sequence ID" value="CAJ0926083.1"/>
    <property type="molecule type" value="Genomic_DNA"/>
</dbReference>
<feature type="region of interest" description="Disordered" evidence="1">
    <location>
        <begin position="1"/>
        <end position="39"/>
    </location>
</feature>
<feature type="compositionally biased region" description="Basic and acidic residues" evidence="1">
    <location>
        <begin position="113"/>
        <end position="123"/>
    </location>
</feature>
<evidence type="ECO:0000313" key="2">
    <source>
        <dbReference type="EMBL" id="CAJ0926083.1"/>
    </source>
</evidence>
<name>A0ABN9KXU1_9NEOB</name>
<accession>A0ABN9KXU1</accession>
<gene>
    <name evidence="2" type="ORF">RIMI_LOCUS2672651</name>
</gene>
<feature type="compositionally biased region" description="Basic and acidic residues" evidence="1">
    <location>
        <begin position="162"/>
        <end position="178"/>
    </location>
</feature>
<feature type="region of interest" description="Disordered" evidence="1">
    <location>
        <begin position="105"/>
        <end position="241"/>
    </location>
</feature>
<dbReference type="Proteomes" id="UP001176940">
    <property type="component" value="Unassembled WGS sequence"/>
</dbReference>